<evidence type="ECO:0000313" key="2">
    <source>
        <dbReference type="EMBL" id="CDI01945.1"/>
    </source>
</evidence>
<dbReference type="GO" id="GO:0044877">
    <property type="term" value="F:protein-containing complex binding"/>
    <property type="evidence" value="ECO:0007669"/>
    <property type="project" value="TreeGrafter"/>
</dbReference>
<dbReference type="Gene3D" id="3.40.50.720">
    <property type="entry name" value="NAD(P)-binding Rossmann-like Domain"/>
    <property type="match status" value="1"/>
</dbReference>
<protein>
    <submittedName>
        <fullName evidence="2">NAD-dependent epimerase/dehydratase</fullName>
    </submittedName>
</protein>
<dbReference type="InterPro" id="IPR051207">
    <property type="entry name" value="ComplexI_NDUFA9_subunit"/>
</dbReference>
<dbReference type="Proteomes" id="UP000035760">
    <property type="component" value="Unassembled WGS sequence"/>
</dbReference>
<dbReference type="AlphaFoldDB" id="W6M887"/>
<comment type="caution">
    <text evidence="2">The sequence shown here is derived from an EMBL/GenBank/DDBJ whole genome shotgun (WGS) entry which is preliminary data.</text>
</comment>
<dbReference type="PANTHER" id="PTHR12126:SF11">
    <property type="entry name" value="NADH DEHYDROGENASE [UBIQUINONE] 1 ALPHA SUBCOMPLEX SUBUNIT 9, MITOCHONDRIAL"/>
    <property type="match status" value="1"/>
</dbReference>
<name>W6M887_9GAMM</name>
<sequence length="320" mass="35294">MNIRKICVLGGTGFVGRHLVTRLSNRGYQVKVLTRHPQRHRDLAVLPGTELVGADIRDPTALLTHLADCNAVINLVGILHEQGSGQGFRALHVELPDKIMQACRALGIKRLLHMSALHADAAKGPSQYLLTKGEAEQRVMAATDLAVTCFKPSIIFGPNDNFYNQFANLLKIFPILPLACPNARFAPVYVGDVAQAFETVLENDATIGKSYELCGPRAYTFREVVEDIAHMLGLKRVVVGLPDGLARLQAKLLGLLPVKVFTTDNFLSLQVDSVCGRNGLAELGITPHSVESIMQMYFADKTQRRRYDVLRQFARRNIKG</sequence>
<dbReference type="InterPro" id="IPR036291">
    <property type="entry name" value="NAD(P)-bd_dom_sf"/>
</dbReference>
<dbReference type="RefSeq" id="WP_048671548.1">
    <property type="nucleotide sequence ID" value="NZ_CBTJ020000027.1"/>
</dbReference>
<dbReference type="PANTHER" id="PTHR12126">
    <property type="entry name" value="NADH-UBIQUINONE OXIDOREDUCTASE 39 KDA SUBUNIT-RELATED"/>
    <property type="match status" value="1"/>
</dbReference>
<proteinExistence type="predicted"/>
<dbReference type="STRING" id="1400863.BN873_210166"/>
<dbReference type="Pfam" id="PF01370">
    <property type="entry name" value="Epimerase"/>
    <property type="match status" value="1"/>
</dbReference>
<organism evidence="2 3">
    <name type="scientific">Candidatus Competibacter denitrificans Run_A_D11</name>
    <dbReference type="NCBI Taxonomy" id="1400863"/>
    <lineage>
        <taxon>Bacteria</taxon>
        <taxon>Pseudomonadati</taxon>
        <taxon>Pseudomonadota</taxon>
        <taxon>Gammaproteobacteria</taxon>
        <taxon>Candidatus Competibacteraceae</taxon>
        <taxon>Candidatus Competibacter</taxon>
    </lineage>
</organism>
<dbReference type="OrthoDB" id="9776313at2"/>
<dbReference type="SUPFAM" id="SSF51735">
    <property type="entry name" value="NAD(P)-binding Rossmann-fold domains"/>
    <property type="match status" value="1"/>
</dbReference>
<dbReference type="CDD" id="cd05271">
    <property type="entry name" value="NDUFA9_like_SDR_a"/>
    <property type="match status" value="1"/>
</dbReference>
<reference evidence="2" key="1">
    <citation type="submission" date="2013-07" db="EMBL/GenBank/DDBJ databases">
        <authorList>
            <person name="McIlroy S."/>
        </authorList>
    </citation>
    <scope>NUCLEOTIDE SEQUENCE [LARGE SCALE GENOMIC DNA]</scope>
    <source>
        <strain evidence="2">Run_A_D11</strain>
    </source>
</reference>
<gene>
    <name evidence="2" type="ORF">BN873_210166</name>
</gene>
<evidence type="ECO:0000259" key="1">
    <source>
        <dbReference type="Pfam" id="PF01370"/>
    </source>
</evidence>
<dbReference type="EMBL" id="CBTJ020000027">
    <property type="protein sequence ID" value="CDI01945.1"/>
    <property type="molecule type" value="Genomic_DNA"/>
</dbReference>
<reference evidence="2" key="2">
    <citation type="submission" date="2014-03" db="EMBL/GenBank/DDBJ databases">
        <title>Candidatus Competibacter-lineage genomes retrieved from metagenomes reveal functional metabolic diversity.</title>
        <authorList>
            <person name="McIlroy S.J."/>
            <person name="Albertsen M."/>
            <person name="Andresen E.K."/>
            <person name="Saunders A.M."/>
            <person name="Kristiansen R."/>
            <person name="Stokholm-Bjerregaard M."/>
            <person name="Nielsen K.L."/>
            <person name="Nielsen P.H."/>
        </authorList>
    </citation>
    <scope>NUCLEOTIDE SEQUENCE</scope>
    <source>
        <strain evidence="2">Run_A_D11</strain>
    </source>
</reference>
<accession>W6M887</accession>
<keyword evidence="3" id="KW-1185">Reference proteome</keyword>
<dbReference type="InterPro" id="IPR001509">
    <property type="entry name" value="Epimerase_deHydtase"/>
</dbReference>
<evidence type="ECO:0000313" key="3">
    <source>
        <dbReference type="Proteomes" id="UP000035760"/>
    </source>
</evidence>
<feature type="domain" description="NAD-dependent epimerase/dehydratase" evidence="1">
    <location>
        <begin position="6"/>
        <end position="212"/>
    </location>
</feature>